<dbReference type="Proteomes" id="UP000559256">
    <property type="component" value="Unassembled WGS sequence"/>
</dbReference>
<comment type="caution">
    <text evidence="3">The sequence shown here is derived from an EMBL/GenBank/DDBJ whole genome shotgun (WGS) entry which is preliminary data.</text>
</comment>
<dbReference type="InterPro" id="IPR007275">
    <property type="entry name" value="YTH_domain"/>
</dbReference>
<dbReference type="PANTHER" id="PTHR12357">
    <property type="entry name" value="YTH YT521-B HOMOLOGY DOMAIN-CONTAINING"/>
    <property type="match status" value="1"/>
</dbReference>
<dbReference type="PROSITE" id="PS50882">
    <property type="entry name" value="YTH"/>
    <property type="match status" value="1"/>
</dbReference>
<feature type="compositionally biased region" description="Polar residues" evidence="1">
    <location>
        <begin position="224"/>
        <end position="244"/>
    </location>
</feature>
<protein>
    <recommendedName>
        <fullName evidence="2">YTH domain-containing protein</fullName>
    </recommendedName>
</protein>
<evidence type="ECO:0000313" key="3">
    <source>
        <dbReference type="EMBL" id="KAF5341587.1"/>
    </source>
</evidence>
<dbReference type="EMBL" id="JAACJM010000160">
    <property type="protein sequence ID" value="KAF5341587.1"/>
    <property type="molecule type" value="Genomic_DNA"/>
</dbReference>
<dbReference type="GO" id="GO:0003729">
    <property type="term" value="F:mRNA binding"/>
    <property type="evidence" value="ECO:0007669"/>
    <property type="project" value="TreeGrafter"/>
</dbReference>
<sequence>MTMPVQYLCPVTMDGRFAKMVRVVPTMLPQPQACSQDIFQKRYFILKTLSQCDLDLSVQKGLWATQKYNEGILEQAYRTCKEVYLIFSVNKSGEFYGYARMAGPVSYIDESTPEVPDSPSRVESPWQPVSGLGDASPASLHTVLDHLSGFTRLELVGEQRDEDAGGGLSRDGTALEPSIGQQLIDEWTQIAIESQSQQQPETTAATAVSSATSPSTALIEGNPTLASERTSTNQPSVFTVSSAKGSHDIRNV</sequence>
<dbReference type="GO" id="GO:0005654">
    <property type="term" value="C:nucleoplasm"/>
    <property type="evidence" value="ECO:0007669"/>
    <property type="project" value="TreeGrafter"/>
</dbReference>
<feature type="region of interest" description="Disordered" evidence="1">
    <location>
        <begin position="194"/>
        <end position="252"/>
    </location>
</feature>
<feature type="compositionally biased region" description="Low complexity" evidence="1">
    <location>
        <begin position="202"/>
        <end position="217"/>
    </location>
</feature>
<evidence type="ECO:0000313" key="4">
    <source>
        <dbReference type="Proteomes" id="UP000559256"/>
    </source>
</evidence>
<dbReference type="OrthoDB" id="6103986at2759"/>
<dbReference type="GO" id="GO:1990247">
    <property type="term" value="F:N6-methyladenosine-containing RNA reader activity"/>
    <property type="evidence" value="ECO:0007669"/>
    <property type="project" value="TreeGrafter"/>
</dbReference>
<proteinExistence type="predicted"/>
<reference evidence="3 4" key="1">
    <citation type="journal article" date="2020" name="ISME J.">
        <title>Uncovering the hidden diversity of litter-decomposition mechanisms in mushroom-forming fungi.</title>
        <authorList>
            <person name="Floudas D."/>
            <person name="Bentzer J."/>
            <person name="Ahren D."/>
            <person name="Johansson T."/>
            <person name="Persson P."/>
            <person name="Tunlid A."/>
        </authorList>
    </citation>
    <scope>NUCLEOTIDE SEQUENCE [LARGE SCALE GENOMIC DNA]</scope>
    <source>
        <strain evidence="3 4">CBS 291.85</strain>
    </source>
</reference>
<dbReference type="InterPro" id="IPR045168">
    <property type="entry name" value="YTH_prot"/>
</dbReference>
<name>A0A8H5CJ71_9AGAR</name>
<dbReference type="PANTHER" id="PTHR12357:SF3">
    <property type="entry name" value="YTH DOMAIN-CONTAINING PROTEIN 1"/>
    <property type="match status" value="1"/>
</dbReference>
<evidence type="ECO:0000256" key="1">
    <source>
        <dbReference type="SAM" id="MobiDB-lite"/>
    </source>
</evidence>
<dbReference type="Pfam" id="PF04146">
    <property type="entry name" value="YTH"/>
    <property type="match status" value="1"/>
</dbReference>
<keyword evidence="4" id="KW-1185">Reference proteome</keyword>
<dbReference type="Gene3D" id="3.10.590.10">
    <property type="entry name" value="ph1033 like domains"/>
    <property type="match status" value="1"/>
</dbReference>
<organism evidence="3 4">
    <name type="scientific">Tetrapyrgos nigripes</name>
    <dbReference type="NCBI Taxonomy" id="182062"/>
    <lineage>
        <taxon>Eukaryota</taxon>
        <taxon>Fungi</taxon>
        <taxon>Dikarya</taxon>
        <taxon>Basidiomycota</taxon>
        <taxon>Agaricomycotina</taxon>
        <taxon>Agaricomycetes</taxon>
        <taxon>Agaricomycetidae</taxon>
        <taxon>Agaricales</taxon>
        <taxon>Marasmiineae</taxon>
        <taxon>Marasmiaceae</taxon>
        <taxon>Tetrapyrgos</taxon>
    </lineage>
</organism>
<accession>A0A8H5CJ71</accession>
<dbReference type="GO" id="GO:0000398">
    <property type="term" value="P:mRNA splicing, via spliceosome"/>
    <property type="evidence" value="ECO:0007669"/>
    <property type="project" value="TreeGrafter"/>
</dbReference>
<dbReference type="GO" id="GO:0000381">
    <property type="term" value="P:regulation of alternative mRNA splicing, via spliceosome"/>
    <property type="evidence" value="ECO:0007669"/>
    <property type="project" value="TreeGrafter"/>
</dbReference>
<feature type="domain" description="YTH" evidence="2">
    <location>
        <begin position="41"/>
        <end position="187"/>
    </location>
</feature>
<evidence type="ECO:0000259" key="2">
    <source>
        <dbReference type="PROSITE" id="PS50882"/>
    </source>
</evidence>
<dbReference type="AlphaFoldDB" id="A0A8H5CJ71"/>
<dbReference type="CDD" id="cd21134">
    <property type="entry name" value="YTH"/>
    <property type="match status" value="1"/>
</dbReference>
<gene>
    <name evidence="3" type="ORF">D9758_014090</name>
</gene>